<organism evidence="1 2">
    <name type="scientific">Shewanella morhuae</name>
    <dbReference type="NCBI Taxonomy" id="365591"/>
    <lineage>
        <taxon>Bacteria</taxon>
        <taxon>Pseudomonadati</taxon>
        <taxon>Pseudomonadota</taxon>
        <taxon>Gammaproteobacteria</taxon>
        <taxon>Alteromonadales</taxon>
        <taxon>Shewanellaceae</taxon>
        <taxon>Shewanella</taxon>
    </lineage>
</organism>
<proteinExistence type="predicted"/>
<sequence>MLSHNQTLINRYHCQLTTQTYKSQSEYFALTATSIYARNLGSCHGRAE</sequence>
<reference evidence="1 2" key="1">
    <citation type="submission" date="2018-06" db="EMBL/GenBank/DDBJ databases">
        <authorList>
            <consortium name="Pathogen Informatics"/>
            <person name="Doyle S."/>
        </authorList>
    </citation>
    <scope>NUCLEOTIDE SEQUENCE [LARGE SCALE GENOMIC DNA]</scope>
    <source>
        <strain evidence="1 2">NCTC10736</strain>
    </source>
</reference>
<dbReference type="AlphaFoldDB" id="A0A379ZTV3"/>
<evidence type="ECO:0000313" key="1">
    <source>
        <dbReference type="EMBL" id="SUI68257.1"/>
    </source>
</evidence>
<gene>
    <name evidence="1" type="ORF">NCTC10736_01057</name>
</gene>
<evidence type="ECO:0000313" key="2">
    <source>
        <dbReference type="Proteomes" id="UP000255061"/>
    </source>
</evidence>
<dbReference type="EMBL" id="UGYV01000001">
    <property type="protein sequence ID" value="SUI68257.1"/>
    <property type="molecule type" value="Genomic_DNA"/>
</dbReference>
<dbReference type="Proteomes" id="UP000255061">
    <property type="component" value="Unassembled WGS sequence"/>
</dbReference>
<accession>A0A379ZTV3</accession>
<protein>
    <submittedName>
        <fullName evidence="1">Uncharacterized protein</fullName>
    </submittedName>
</protein>
<name>A0A379ZTV3_9GAMM</name>